<dbReference type="AlphaFoldDB" id="A0A2P2QHQ2"/>
<dbReference type="EMBL" id="GGEC01085943">
    <property type="protein sequence ID" value="MBX66427.1"/>
    <property type="molecule type" value="Transcribed_RNA"/>
</dbReference>
<evidence type="ECO:0000313" key="1">
    <source>
        <dbReference type="EMBL" id="MBX66427.1"/>
    </source>
</evidence>
<proteinExistence type="predicted"/>
<organism evidence="1">
    <name type="scientific">Rhizophora mucronata</name>
    <name type="common">Asiatic mangrove</name>
    <dbReference type="NCBI Taxonomy" id="61149"/>
    <lineage>
        <taxon>Eukaryota</taxon>
        <taxon>Viridiplantae</taxon>
        <taxon>Streptophyta</taxon>
        <taxon>Embryophyta</taxon>
        <taxon>Tracheophyta</taxon>
        <taxon>Spermatophyta</taxon>
        <taxon>Magnoliopsida</taxon>
        <taxon>eudicotyledons</taxon>
        <taxon>Gunneridae</taxon>
        <taxon>Pentapetalae</taxon>
        <taxon>rosids</taxon>
        <taxon>fabids</taxon>
        <taxon>Malpighiales</taxon>
        <taxon>Rhizophoraceae</taxon>
        <taxon>Rhizophora</taxon>
    </lineage>
</organism>
<protein>
    <submittedName>
        <fullName evidence="1">Uncharacterized protein</fullName>
    </submittedName>
</protein>
<sequence length="19" mass="2198">MGNIFSLFCFVFARKCSLN</sequence>
<accession>A0A2P2QHQ2</accession>
<name>A0A2P2QHQ2_RHIMU</name>
<reference evidence="1" key="1">
    <citation type="submission" date="2018-02" db="EMBL/GenBank/DDBJ databases">
        <title>Rhizophora mucronata_Transcriptome.</title>
        <authorList>
            <person name="Meera S.P."/>
            <person name="Sreeshan A."/>
            <person name="Augustine A."/>
        </authorList>
    </citation>
    <scope>NUCLEOTIDE SEQUENCE</scope>
    <source>
        <tissue evidence="1">Leaf</tissue>
    </source>
</reference>